<evidence type="ECO:0000313" key="2">
    <source>
        <dbReference type="Proteomes" id="UP001152888"/>
    </source>
</evidence>
<sequence length="50" mass="5902">MEQHNSYPADYYEVCSSNFSNKKKTNWFCNRPLDPPQETSRRMAALKMVS</sequence>
<dbReference type="EMBL" id="CAKOFQ010006845">
    <property type="protein sequence ID" value="CAH1976157.1"/>
    <property type="molecule type" value="Genomic_DNA"/>
</dbReference>
<name>A0A9P0KKZ8_ACAOB</name>
<dbReference type="AlphaFoldDB" id="A0A9P0KKZ8"/>
<comment type="caution">
    <text evidence="1">The sequence shown here is derived from an EMBL/GenBank/DDBJ whole genome shotgun (WGS) entry which is preliminary data.</text>
</comment>
<proteinExistence type="predicted"/>
<keyword evidence="2" id="KW-1185">Reference proteome</keyword>
<reference evidence="1" key="1">
    <citation type="submission" date="2022-03" db="EMBL/GenBank/DDBJ databases">
        <authorList>
            <person name="Sayadi A."/>
        </authorList>
    </citation>
    <scope>NUCLEOTIDE SEQUENCE</scope>
</reference>
<dbReference type="OrthoDB" id="10587438at2759"/>
<evidence type="ECO:0000313" key="1">
    <source>
        <dbReference type="EMBL" id="CAH1976157.1"/>
    </source>
</evidence>
<dbReference type="Proteomes" id="UP001152888">
    <property type="component" value="Unassembled WGS sequence"/>
</dbReference>
<accession>A0A9P0KKZ8</accession>
<organism evidence="1 2">
    <name type="scientific">Acanthoscelides obtectus</name>
    <name type="common">Bean weevil</name>
    <name type="synonym">Bruchus obtectus</name>
    <dbReference type="NCBI Taxonomy" id="200917"/>
    <lineage>
        <taxon>Eukaryota</taxon>
        <taxon>Metazoa</taxon>
        <taxon>Ecdysozoa</taxon>
        <taxon>Arthropoda</taxon>
        <taxon>Hexapoda</taxon>
        <taxon>Insecta</taxon>
        <taxon>Pterygota</taxon>
        <taxon>Neoptera</taxon>
        <taxon>Endopterygota</taxon>
        <taxon>Coleoptera</taxon>
        <taxon>Polyphaga</taxon>
        <taxon>Cucujiformia</taxon>
        <taxon>Chrysomeloidea</taxon>
        <taxon>Chrysomelidae</taxon>
        <taxon>Bruchinae</taxon>
        <taxon>Bruchini</taxon>
        <taxon>Acanthoscelides</taxon>
    </lineage>
</organism>
<protein>
    <submittedName>
        <fullName evidence="1">Uncharacterized protein</fullName>
    </submittedName>
</protein>
<gene>
    <name evidence="1" type="ORF">ACAOBT_LOCUS11994</name>
</gene>